<protein>
    <recommendedName>
        <fullName evidence="3">Outer membrane protein beta-barrel domain-containing protein</fullName>
    </recommendedName>
</protein>
<dbReference type="AlphaFoldDB" id="A0A6S6T4A9"/>
<proteinExistence type="predicted"/>
<name>A0A6S6T4A9_9BACT</name>
<evidence type="ECO:0000313" key="4">
    <source>
        <dbReference type="EMBL" id="CAA6809786.1"/>
    </source>
</evidence>
<evidence type="ECO:0000256" key="1">
    <source>
        <dbReference type="ARBA" id="ARBA00022729"/>
    </source>
</evidence>
<evidence type="ECO:0000256" key="2">
    <source>
        <dbReference type="SAM" id="SignalP"/>
    </source>
</evidence>
<feature type="domain" description="Outer membrane protein beta-barrel" evidence="3">
    <location>
        <begin position="67"/>
        <end position="239"/>
    </location>
</feature>
<dbReference type="Gene3D" id="2.40.160.20">
    <property type="match status" value="1"/>
</dbReference>
<feature type="chain" id="PRO_5028116206" description="Outer membrane protein beta-barrel domain-containing protein" evidence="2">
    <location>
        <begin position="21"/>
        <end position="239"/>
    </location>
</feature>
<dbReference type="SUPFAM" id="SSF56925">
    <property type="entry name" value="OMPA-like"/>
    <property type="match status" value="1"/>
</dbReference>
<feature type="signal peptide" evidence="2">
    <location>
        <begin position="1"/>
        <end position="20"/>
    </location>
</feature>
<dbReference type="Pfam" id="PF13505">
    <property type="entry name" value="OMP_b-brl"/>
    <property type="match status" value="1"/>
</dbReference>
<gene>
    <name evidence="4" type="ORF">HELGO_WM5171</name>
</gene>
<organism evidence="4">
    <name type="scientific">uncultured Sulfurovum sp</name>
    <dbReference type="NCBI Taxonomy" id="269237"/>
    <lineage>
        <taxon>Bacteria</taxon>
        <taxon>Pseudomonadati</taxon>
        <taxon>Campylobacterota</taxon>
        <taxon>Epsilonproteobacteria</taxon>
        <taxon>Campylobacterales</taxon>
        <taxon>Sulfurovaceae</taxon>
        <taxon>Sulfurovum</taxon>
        <taxon>environmental samples</taxon>
    </lineage>
</organism>
<accession>A0A6S6T4A9</accession>
<dbReference type="InterPro" id="IPR011250">
    <property type="entry name" value="OMP/PagP_B-barrel"/>
</dbReference>
<keyword evidence="1 2" id="KW-0732">Signal</keyword>
<sequence>MKRIQLSVLSLITCTNLLMAGGDFGGVTTYEVEDFHAAEVVEVTPVIEPAPVVEPTPVVVMPPVVPAEADVSPLYVGIGIVAARYDAKCPTTPSGCTVDKTGGVLVRAGYDFNKYMGIEARGLITTIKSNGGKIKHLGAFVKPMYPITEDLNIYALGGVAKTTTQGSMRRTDVTGLAFGAGVEYDLSEDKKKDARYDREFDGLADQEKGFGVFADYERLYYKENSPDLDAVSVGVTYDF</sequence>
<dbReference type="InterPro" id="IPR027385">
    <property type="entry name" value="Beta-barrel_OMP"/>
</dbReference>
<evidence type="ECO:0000259" key="3">
    <source>
        <dbReference type="Pfam" id="PF13505"/>
    </source>
</evidence>
<dbReference type="EMBL" id="CACVAP010000059">
    <property type="protein sequence ID" value="CAA6809786.1"/>
    <property type="molecule type" value="Genomic_DNA"/>
</dbReference>
<reference evidence="4" key="1">
    <citation type="submission" date="2020-01" db="EMBL/GenBank/DDBJ databases">
        <authorList>
            <person name="Meier V. D."/>
            <person name="Meier V D."/>
        </authorList>
    </citation>
    <scope>NUCLEOTIDE SEQUENCE</scope>
    <source>
        <strain evidence="4">HLG_WM_MAG_06</strain>
    </source>
</reference>